<dbReference type="OrthoDB" id="1394117at2759"/>
<dbReference type="eggNOG" id="ENOG502RC11">
    <property type="taxonomic scope" value="Eukaryota"/>
</dbReference>
<dbReference type="Proteomes" id="UP000087171">
    <property type="component" value="Chromosome Ca1"/>
</dbReference>
<dbReference type="Gene3D" id="3.80.10.10">
    <property type="entry name" value="Ribonuclease Inhibitor"/>
    <property type="match status" value="1"/>
</dbReference>
<proteinExistence type="predicted"/>
<dbReference type="RefSeq" id="XP_004487775.1">
    <property type="nucleotide sequence ID" value="XM_004487718.3"/>
</dbReference>
<evidence type="ECO:0000259" key="1">
    <source>
        <dbReference type="Pfam" id="PF23622"/>
    </source>
</evidence>
<dbReference type="PANTHER" id="PTHR34145">
    <property type="entry name" value="OS02G0105600 PROTEIN"/>
    <property type="match status" value="1"/>
</dbReference>
<gene>
    <name evidence="3" type="primary">LOC101490330</name>
</gene>
<dbReference type="InterPro" id="IPR053772">
    <property type="entry name" value="At1g61320/At1g61330-like"/>
</dbReference>
<dbReference type="RefSeq" id="XP_073220543.1">
    <property type="nucleotide sequence ID" value="XM_073364442.1"/>
</dbReference>
<name>A0A1S2XDT3_CICAR</name>
<protein>
    <submittedName>
        <fullName evidence="3">Uncharacterized protein LOC101490330</fullName>
    </submittedName>
</protein>
<feature type="domain" description="At1g61320/AtMIF1 LRR" evidence="1">
    <location>
        <begin position="5"/>
        <end position="98"/>
    </location>
</feature>
<dbReference type="PANTHER" id="PTHR34145:SF28">
    <property type="entry name" value="F-BOX DOMAIN-CONTAINING PROTEIN"/>
    <property type="match status" value="1"/>
</dbReference>
<reference evidence="2" key="1">
    <citation type="journal article" date="2013" name="Nat. Biotechnol.">
        <title>Draft genome sequence of chickpea (Cicer arietinum) provides a resource for trait improvement.</title>
        <authorList>
            <person name="Varshney R.K."/>
            <person name="Song C."/>
            <person name="Saxena R.K."/>
            <person name="Azam S."/>
            <person name="Yu S."/>
            <person name="Sharpe A.G."/>
            <person name="Cannon S."/>
            <person name="Baek J."/>
            <person name="Rosen B.D."/>
            <person name="Tar'an B."/>
            <person name="Millan T."/>
            <person name="Zhang X."/>
            <person name="Ramsay L.D."/>
            <person name="Iwata A."/>
            <person name="Wang Y."/>
            <person name="Nelson W."/>
            <person name="Farmer A.D."/>
            <person name="Gaur P.M."/>
            <person name="Soderlund C."/>
            <person name="Penmetsa R.V."/>
            <person name="Xu C."/>
            <person name="Bharti A.K."/>
            <person name="He W."/>
            <person name="Winter P."/>
            <person name="Zhao S."/>
            <person name="Hane J.K."/>
            <person name="Carrasquilla-Garcia N."/>
            <person name="Condie J.A."/>
            <person name="Upadhyaya H.D."/>
            <person name="Luo M.C."/>
            <person name="Thudi M."/>
            <person name="Gowda C.L."/>
            <person name="Singh N.P."/>
            <person name="Lichtenzveig J."/>
            <person name="Gali K.K."/>
            <person name="Rubio J."/>
            <person name="Nadarajan N."/>
            <person name="Dolezel J."/>
            <person name="Bansal K.C."/>
            <person name="Xu X."/>
            <person name="Edwards D."/>
            <person name="Zhang G."/>
            <person name="Kahl G."/>
            <person name="Gil J."/>
            <person name="Singh K.B."/>
            <person name="Datta S.K."/>
            <person name="Jackson S.A."/>
            <person name="Wang J."/>
            <person name="Cook D.R."/>
        </authorList>
    </citation>
    <scope>NUCLEOTIDE SEQUENCE [LARGE SCALE GENOMIC DNA]</scope>
    <source>
        <strain evidence="2">cv. CDC Frontier</strain>
    </source>
</reference>
<organism evidence="2 3">
    <name type="scientific">Cicer arietinum</name>
    <name type="common">Chickpea</name>
    <name type="synonym">Garbanzo</name>
    <dbReference type="NCBI Taxonomy" id="3827"/>
    <lineage>
        <taxon>Eukaryota</taxon>
        <taxon>Viridiplantae</taxon>
        <taxon>Streptophyta</taxon>
        <taxon>Embryophyta</taxon>
        <taxon>Tracheophyta</taxon>
        <taxon>Spermatophyta</taxon>
        <taxon>Magnoliopsida</taxon>
        <taxon>eudicotyledons</taxon>
        <taxon>Gunneridae</taxon>
        <taxon>Pentapetalae</taxon>
        <taxon>rosids</taxon>
        <taxon>fabids</taxon>
        <taxon>Fabales</taxon>
        <taxon>Fabaceae</taxon>
        <taxon>Papilionoideae</taxon>
        <taxon>50 kb inversion clade</taxon>
        <taxon>NPAAA clade</taxon>
        <taxon>Hologalegina</taxon>
        <taxon>IRL clade</taxon>
        <taxon>Cicereae</taxon>
        <taxon>Cicer</taxon>
    </lineage>
</organism>
<dbReference type="InterPro" id="IPR032675">
    <property type="entry name" value="LRR_dom_sf"/>
</dbReference>
<evidence type="ECO:0000313" key="2">
    <source>
        <dbReference type="Proteomes" id="UP000087171"/>
    </source>
</evidence>
<accession>A0A1S2XDT3</accession>
<feature type="domain" description="At1g61320/AtMIF1 LRR" evidence="1">
    <location>
        <begin position="154"/>
        <end position="309"/>
    </location>
</feature>
<sequence length="325" mass="37393">MEFSGVFKNLTTLVLHSVVVQQDLLQGLFSNCINLVNFTLDDCNFKSDLEIISPTLLHLNIVNWEVAHWRKRNIYIIASNLSSIEYTCNKGGAEHTMKIMEAQSCRMGKTFYVTAPRLLKVFWDAAKRQQNPVDLNASEAQENPDPFGPIASLRHIENLAMICSPSQIAKLRNVLVQLRNLKQLELCIEGAYDPNTKYLWILDIAMACQHLQKLSLTIRNSHLKNSHKIGIQRERRKVAGFFHNELKYVELRGCVCTINLIELASHLLRNVNSLKQMTFRSRDTFYIGGETWNKGSQRSCWPKCRNIIHHMLKDDVNEQCQLIIL</sequence>
<dbReference type="SUPFAM" id="SSF52047">
    <property type="entry name" value="RNI-like"/>
    <property type="match status" value="1"/>
</dbReference>
<keyword evidence="2" id="KW-1185">Reference proteome</keyword>
<dbReference type="InterPro" id="IPR055357">
    <property type="entry name" value="LRR_At1g61320_AtMIF1"/>
</dbReference>
<dbReference type="PaxDb" id="3827-XP_004487775.1"/>
<reference evidence="3" key="2">
    <citation type="submission" date="2025-08" db="UniProtKB">
        <authorList>
            <consortium name="RefSeq"/>
        </authorList>
    </citation>
    <scope>IDENTIFICATION</scope>
    <source>
        <tissue evidence="3">Etiolated seedlings</tissue>
    </source>
</reference>
<dbReference type="AlphaFoldDB" id="A0A1S2XDT3"/>
<dbReference type="KEGG" id="cam:101490330"/>
<dbReference type="Pfam" id="PF23622">
    <property type="entry name" value="LRR_At1g61320_AtMIF1"/>
    <property type="match status" value="2"/>
</dbReference>
<dbReference type="GeneID" id="101490330"/>
<evidence type="ECO:0000313" key="3">
    <source>
        <dbReference type="RefSeq" id="XP_004487775.1"/>
    </source>
</evidence>